<dbReference type="AlphaFoldDB" id="A0A814Y1X4"/>
<protein>
    <recommendedName>
        <fullName evidence="2">N-acetyltransferase domain-containing protein</fullName>
    </recommendedName>
</protein>
<dbReference type="PROSITE" id="PS51186">
    <property type="entry name" value="GNAT"/>
    <property type="match status" value="1"/>
</dbReference>
<dbReference type="Proteomes" id="UP000663834">
    <property type="component" value="Unassembled WGS sequence"/>
</dbReference>
<feature type="compositionally biased region" description="Polar residues" evidence="1">
    <location>
        <begin position="48"/>
        <end position="71"/>
    </location>
</feature>
<dbReference type="InterPro" id="IPR000182">
    <property type="entry name" value="GNAT_dom"/>
</dbReference>
<dbReference type="OrthoDB" id="47374at2759"/>
<feature type="compositionally biased region" description="Basic and acidic residues" evidence="1">
    <location>
        <begin position="72"/>
        <end position="81"/>
    </location>
</feature>
<organism evidence="3 5">
    <name type="scientific">Rotaria magnacalcarata</name>
    <dbReference type="NCBI Taxonomy" id="392030"/>
    <lineage>
        <taxon>Eukaryota</taxon>
        <taxon>Metazoa</taxon>
        <taxon>Spiralia</taxon>
        <taxon>Gnathifera</taxon>
        <taxon>Rotifera</taxon>
        <taxon>Eurotatoria</taxon>
        <taxon>Bdelloidea</taxon>
        <taxon>Philodinida</taxon>
        <taxon>Philodinidae</taxon>
        <taxon>Rotaria</taxon>
    </lineage>
</organism>
<sequence length="353" mass="39675">MDAGKSSTTTIISAKSTVDDNSTPVRSKKRNKRTIITSADTNGAMENGNVSTSSPTINSDSRNNQTESDSPNLDRTRKFNEYEVTSVADEDDDEDERDRHVVSQSLSQSVTDRDNTMVSSFTTGGDNDVIEIHQFSSADIDAYLDIYFETLNTRLRRYIGENEELQQFRTAMKTRINSNPNASEYQNVLLGKINGEVLAAVTMLFPKETPTIPQTSDGQPRSSCLTPVHRWMVRKANYVPSNIEECYIEMIGVKNTYRNHGVGSAMLECVEHLARQAGANILTVHINGKQTRSFFQRFGFTMDNTDSSPFWKWLVERQTITKLSKVLTSDGENNDHITNSYLNESMTENADDE</sequence>
<comment type="caution">
    <text evidence="3">The sequence shown here is derived from an EMBL/GenBank/DDBJ whole genome shotgun (WGS) entry which is preliminary data.</text>
</comment>
<feature type="compositionally biased region" description="Polar residues" evidence="1">
    <location>
        <begin position="102"/>
        <end position="111"/>
    </location>
</feature>
<accession>A0A814Y1X4</accession>
<feature type="domain" description="N-acetyltransferase" evidence="2">
    <location>
        <begin position="130"/>
        <end position="321"/>
    </location>
</feature>
<evidence type="ECO:0000256" key="1">
    <source>
        <dbReference type="SAM" id="MobiDB-lite"/>
    </source>
</evidence>
<dbReference type="CDD" id="cd04301">
    <property type="entry name" value="NAT_SF"/>
    <property type="match status" value="1"/>
</dbReference>
<dbReference type="SUPFAM" id="SSF55729">
    <property type="entry name" value="Acyl-CoA N-acyltransferases (Nat)"/>
    <property type="match status" value="1"/>
</dbReference>
<evidence type="ECO:0000259" key="2">
    <source>
        <dbReference type="PROSITE" id="PS51186"/>
    </source>
</evidence>
<reference evidence="3" key="1">
    <citation type="submission" date="2021-02" db="EMBL/GenBank/DDBJ databases">
        <authorList>
            <person name="Nowell W R."/>
        </authorList>
    </citation>
    <scope>NUCLEOTIDE SEQUENCE</scope>
</reference>
<feature type="region of interest" description="Disordered" evidence="1">
    <location>
        <begin position="1"/>
        <end position="111"/>
    </location>
</feature>
<dbReference type="Gene3D" id="3.40.630.30">
    <property type="match status" value="1"/>
</dbReference>
<dbReference type="InterPro" id="IPR016181">
    <property type="entry name" value="Acyl_CoA_acyltransferase"/>
</dbReference>
<dbReference type="Proteomes" id="UP000681720">
    <property type="component" value="Unassembled WGS sequence"/>
</dbReference>
<dbReference type="EMBL" id="CAJNOW010000066">
    <property type="protein sequence ID" value="CAF1223663.1"/>
    <property type="molecule type" value="Genomic_DNA"/>
</dbReference>
<name>A0A814Y1X4_9BILA</name>
<dbReference type="EMBL" id="CAJOBJ010225490">
    <property type="protein sequence ID" value="CAF5042951.1"/>
    <property type="molecule type" value="Genomic_DNA"/>
</dbReference>
<dbReference type="GO" id="GO:0016747">
    <property type="term" value="F:acyltransferase activity, transferring groups other than amino-acyl groups"/>
    <property type="evidence" value="ECO:0007669"/>
    <property type="project" value="InterPro"/>
</dbReference>
<evidence type="ECO:0000313" key="3">
    <source>
        <dbReference type="EMBL" id="CAF1223663.1"/>
    </source>
</evidence>
<dbReference type="Pfam" id="PF00583">
    <property type="entry name" value="Acetyltransf_1"/>
    <property type="match status" value="1"/>
</dbReference>
<evidence type="ECO:0000313" key="5">
    <source>
        <dbReference type="Proteomes" id="UP000663834"/>
    </source>
</evidence>
<gene>
    <name evidence="4" type="ORF">GIL414_LOCUS59535</name>
    <name evidence="3" type="ORF">KQP761_LOCUS935</name>
</gene>
<proteinExistence type="predicted"/>
<feature type="compositionally biased region" description="Low complexity" evidence="1">
    <location>
        <begin position="1"/>
        <end position="16"/>
    </location>
</feature>
<evidence type="ECO:0000313" key="4">
    <source>
        <dbReference type="EMBL" id="CAF5042951.1"/>
    </source>
</evidence>